<evidence type="ECO:0000313" key="3">
    <source>
        <dbReference type="EMBL" id="MBT9282798.1"/>
    </source>
</evidence>
<dbReference type="AlphaFoldDB" id="A0A947D4U0"/>
<keyword evidence="2" id="KW-0812">Transmembrane</keyword>
<evidence type="ECO:0008006" key="6">
    <source>
        <dbReference type="Google" id="ProtNLM"/>
    </source>
</evidence>
<feature type="coiled-coil region" evidence="1">
    <location>
        <begin position="54"/>
        <end position="92"/>
    </location>
</feature>
<feature type="transmembrane region" description="Helical" evidence="2">
    <location>
        <begin position="26"/>
        <end position="50"/>
    </location>
</feature>
<reference evidence="3" key="1">
    <citation type="journal article" date="2021" name="Microbiology">
        <title>Metagenomic Analysis of the Microbial Community in the Underground Coal Fire Area (Kemerovo Region, Russia) Revealed Predominance of Thermophilic Members of the Phyla Deinococcus-thermus, Aquificae, and Firmicutes.</title>
        <authorList>
            <person name="Kadnikov V."/>
            <person name="Mardanov A.V."/>
            <person name="Beletsky A.V."/>
            <person name="Karnachuk O.V."/>
            <person name="Ravin N.V."/>
        </authorList>
    </citation>
    <scope>NUCLEOTIDE SEQUENCE</scope>
    <source>
        <strain evidence="3">RBS10-49</strain>
    </source>
</reference>
<proteinExistence type="predicted"/>
<keyword evidence="2" id="KW-1133">Transmembrane helix</keyword>
<dbReference type="Proteomes" id="UP000748108">
    <property type="component" value="Unassembled WGS sequence"/>
</dbReference>
<evidence type="ECO:0000256" key="2">
    <source>
        <dbReference type="SAM" id="Phobius"/>
    </source>
</evidence>
<sequence>MTATTAGGRGMRATLRGRKGAKRRAVGWEMAALVAAFGAAGAFIAVAWAVQRFLRTAEAELRSAVRELEALSRTAQATLEEVRRSVDRLAEDVHGLAMRAEGPLVQSERLAKELTDRAREIGGATASLRTAGERMLTASSWLLQKAAPRAGQVAEALALARAGVELIRRVRARRATGERSQGRG</sequence>
<dbReference type="EMBL" id="JAHHQF010000070">
    <property type="protein sequence ID" value="MBT9282798.1"/>
    <property type="molecule type" value="Genomic_DNA"/>
</dbReference>
<comment type="caution">
    <text evidence="3">The sequence shown here is derived from an EMBL/GenBank/DDBJ whole genome shotgun (WGS) entry which is preliminary data.</text>
</comment>
<evidence type="ECO:0000256" key="1">
    <source>
        <dbReference type="SAM" id="Coils"/>
    </source>
</evidence>
<accession>A0A947D4U0</accession>
<evidence type="ECO:0000313" key="4">
    <source>
        <dbReference type="EMBL" id="MBT9283260.1"/>
    </source>
</evidence>
<organism evidence="3 5">
    <name type="scientific">Hydrogenibacillus schlegelii</name>
    <name type="common">Bacillus schlegelii</name>
    <dbReference type="NCBI Taxonomy" id="1484"/>
    <lineage>
        <taxon>Bacteria</taxon>
        <taxon>Bacillati</taxon>
        <taxon>Bacillota</taxon>
        <taxon>Bacilli</taxon>
        <taxon>Bacillales</taxon>
        <taxon>Bacillales Family X. Incertae Sedis</taxon>
        <taxon>Hydrogenibacillus</taxon>
    </lineage>
</organism>
<keyword evidence="2" id="KW-0472">Membrane</keyword>
<name>A0A947D4U0_HYDSH</name>
<keyword evidence="1" id="KW-0175">Coiled coil</keyword>
<protein>
    <recommendedName>
        <fullName evidence="6">DUF948 domain-containing protein</fullName>
    </recommendedName>
</protein>
<evidence type="ECO:0000313" key="5">
    <source>
        <dbReference type="Proteomes" id="UP000748108"/>
    </source>
</evidence>
<dbReference type="EMBL" id="JAHHQF010000086">
    <property type="protein sequence ID" value="MBT9283260.1"/>
    <property type="molecule type" value="Genomic_DNA"/>
</dbReference>
<gene>
    <name evidence="3" type="ORF">KM312_09190</name>
    <name evidence="4" type="ORF">KM312_11575</name>
</gene>